<evidence type="ECO:0000256" key="1">
    <source>
        <dbReference type="ARBA" id="ARBA00003529"/>
    </source>
</evidence>
<dbReference type="Pfam" id="PF21981">
    <property type="entry name" value="RecX_HTH3"/>
    <property type="match status" value="1"/>
</dbReference>
<evidence type="ECO:0000256" key="3">
    <source>
        <dbReference type="ARBA" id="ARBA00009695"/>
    </source>
</evidence>
<dbReference type="Pfam" id="PF21982">
    <property type="entry name" value="RecX_HTH1"/>
    <property type="match status" value="1"/>
</dbReference>
<dbReference type="EMBL" id="PKGI01000036">
    <property type="protein sequence ID" value="PLA76183.1"/>
    <property type="molecule type" value="Genomic_DNA"/>
</dbReference>
<dbReference type="Pfam" id="PF02631">
    <property type="entry name" value="RecX_HTH2"/>
    <property type="match status" value="1"/>
</dbReference>
<dbReference type="InterPro" id="IPR053924">
    <property type="entry name" value="RecX_HTH_2nd"/>
</dbReference>
<dbReference type="InterPro" id="IPR053926">
    <property type="entry name" value="RecX_HTH_1st"/>
</dbReference>
<comment type="subcellular location">
    <subcellularLocation>
        <location evidence="2 6">Cytoplasm</location>
    </subcellularLocation>
</comment>
<dbReference type="GO" id="GO:0005737">
    <property type="term" value="C:cytoplasm"/>
    <property type="evidence" value="ECO:0007669"/>
    <property type="project" value="UniProtKB-SubCell"/>
</dbReference>
<dbReference type="InterPro" id="IPR036388">
    <property type="entry name" value="WH-like_DNA-bd_sf"/>
</dbReference>
<dbReference type="Proteomes" id="UP000234579">
    <property type="component" value="Unassembled WGS sequence"/>
</dbReference>
<dbReference type="NCBIfam" id="NF010733">
    <property type="entry name" value="PRK14135.1"/>
    <property type="match status" value="1"/>
</dbReference>
<dbReference type="HAMAP" id="MF_01114">
    <property type="entry name" value="RecX"/>
    <property type="match status" value="1"/>
</dbReference>
<comment type="function">
    <text evidence="1 6">Modulates RecA activity.</text>
</comment>
<keyword evidence="5 6" id="KW-0963">Cytoplasm</keyword>
<feature type="domain" description="RecX second three-helical" evidence="7">
    <location>
        <begin position="108"/>
        <end position="149"/>
    </location>
</feature>
<evidence type="ECO:0000256" key="6">
    <source>
        <dbReference type="HAMAP-Rule" id="MF_01114"/>
    </source>
</evidence>
<accession>A0A2I2AA00</accession>
<name>A0A2I2AA00_9LACO</name>
<sequence>MLPKITLIQAQKKAGRYNIYLDGTYAFPVAESVLIKYQLAKGMEIDKQLLSQITSADLQAKAYNKALDYLSHQLRTQKELSDHLKELGVDEATIKEVLTKLLDLRLLDDQVYANSFVRTQANLSDKGPTVIRQKLRQKGIGENLIDRALLEFPLEAQVANAKKLGQKLAKRHQASPLKIRQNKIITGIMTKGFSASVANSALEQLDLQVDPNQELAALTTQAKKAWRRYQRFDLKTRQLKTKQALYRKGFNLDEIDKVLAELAE</sequence>
<dbReference type="AlphaFoldDB" id="A0A2I2AA00"/>
<evidence type="ECO:0000313" key="11">
    <source>
        <dbReference type="Proteomes" id="UP000234579"/>
    </source>
</evidence>
<comment type="caution">
    <text evidence="10">The sequence shown here is derived from an EMBL/GenBank/DDBJ whole genome shotgun (WGS) entry which is preliminary data.</text>
</comment>
<dbReference type="InterPro" id="IPR053925">
    <property type="entry name" value="RecX_HTH_3rd"/>
</dbReference>
<feature type="domain" description="RecX third three-helical" evidence="8">
    <location>
        <begin position="213"/>
        <end position="259"/>
    </location>
</feature>
<dbReference type="Gene3D" id="1.10.10.10">
    <property type="entry name" value="Winged helix-like DNA-binding domain superfamily/Winged helix DNA-binding domain"/>
    <property type="match status" value="4"/>
</dbReference>
<gene>
    <name evidence="6" type="primary">recX</name>
    <name evidence="10" type="ORF">CYR79_07470</name>
</gene>
<dbReference type="InterPro" id="IPR003783">
    <property type="entry name" value="Regulatory_RecX"/>
</dbReference>
<evidence type="ECO:0000259" key="8">
    <source>
        <dbReference type="Pfam" id="PF21981"/>
    </source>
</evidence>
<reference evidence="11" key="1">
    <citation type="submission" date="2017-12" db="EMBL/GenBank/DDBJ databases">
        <authorList>
            <person name="Christensen H."/>
        </authorList>
    </citation>
    <scope>NUCLEOTIDE SEQUENCE [LARGE SCALE GENOMIC DNA]</scope>
    <source>
        <strain evidence="11">268A</strain>
    </source>
</reference>
<organism evidence="10 11">
    <name type="scientific">Ligilactobacillus agilis</name>
    <dbReference type="NCBI Taxonomy" id="1601"/>
    <lineage>
        <taxon>Bacteria</taxon>
        <taxon>Bacillati</taxon>
        <taxon>Bacillota</taxon>
        <taxon>Bacilli</taxon>
        <taxon>Lactobacillales</taxon>
        <taxon>Lactobacillaceae</taxon>
        <taxon>Ligilactobacillus</taxon>
    </lineage>
</organism>
<evidence type="ECO:0000259" key="9">
    <source>
        <dbReference type="Pfam" id="PF21982"/>
    </source>
</evidence>
<evidence type="ECO:0000313" key="10">
    <source>
        <dbReference type="EMBL" id="PLA76183.1"/>
    </source>
</evidence>
<evidence type="ECO:0000256" key="5">
    <source>
        <dbReference type="ARBA" id="ARBA00022490"/>
    </source>
</evidence>
<feature type="domain" description="RecX first three-helical" evidence="9">
    <location>
        <begin position="62"/>
        <end position="101"/>
    </location>
</feature>
<evidence type="ECO:0000256" key="2">
    <source>
        <dbReference type="ARBA" id="ARBA00004496"/>
    </source>
</evidence>
<protein>
    <recommendedName>
        <fullName evidence="4 6">Regulatory protein RecX</fullName>
    </recommendedName>
</protein>
<comment type="similarity">
    <text evidence="3 6">Belongs to the RecX family.</text>
</comment>
<dbReference type="PANTHER" id="PTHR33602:SF1">
    <property type="entry name" value="REGULATORY PROTEIN RECX FAMILY PROTEIN"/>
    <property type="match status" value="1"/>
</dbReference>
<evidence type="ECO:0000256" key="4">
    <source>
        <dbReference type="ARBA" id="ARBA00018111"/>
    </source>
</evidence>
<evidence type="ECO:0000259" key="7">
    <source>
        <dbReference type="Pfam" id="PF02631"/>
    </source>
</evidence>
<proteinExistence type="inferred from homology"/>
<dbReference type="GO" id="GO:0006282">
    <property type="term" value="P:regulation of DNA repair"/>
    <property type="evidence" value="ECO:0007669"/>
    <property type="project" value="UniProtKB-UniRule"/>
</dbReference>
<dbReference type="PANTHER" id="PTHR33602">
    <property type="entry name" value="REGULATORY PROTEIN RECX FAMILY PROTEIN"/>
    <property type="match status" value="1"/>
</dbReference>